<name>A0AA38FIC5_TAXCH</name>
<dbReference type="Pfam" id="PF20235">
    <property type="entry name" value="PIR2-like_helical"/>
    <property type="match status" value="1"/>
</dbReference>
<dbReference type="InterPro" id="IPR046527">
    <property type="entry name" value="PIR2-like_helical"/>
</dbReference>
<feature type="non-terminal residue" evidence="3">
    <location>
        <position position="1"/>
    </location>
</feature>
<gene>
    <name evidence="3" type="ORF">KI387_015058</name>
</gene>
<dbReference type="OMA" id="RAEALWC"/>
<dbReference type="InterPro" id="IPR046934">
    <property type="entry name" value="PIR2-like"/>
</dbReference>
<feature type="compositionally biased region" description="Polar residues" evidence="1">
    <location>
        <begin position="685"/>
        <end position="696"/>
    </location>
</feature>
<dbReference type="PANTHER" id="PTHR46405">
    <property type="entry name" value="OS05G0141500 PROTEIN"/>
    <property type="match status" value="1"/>
</dbReference>
<accession>A0AA38FIC5</accession>
<feature type="compositionally biased region" description="Basic and acidic residues" evidence="1">
    <location>
        <begin position="698"/>
        <end position="711"/>
    </location>
</feature>
<feature type="domain" description="PIR2-like helical" evidence="2">
    <location>
        <begin position="91"/>
        <end position="203"/>
    </location>
</feature>
<evidence type="ECO:0000259" key="2">
    <source>
        <dbReference type="Pfam" id="PF20235"/>
    </source>
</evidence>
<comment type="caution">
    <text evidence="3">The sequence shown here is derived from an EMBL/GenBank/DDBJ whole genome shotgun (WGS) entry which is preliminary data.</text>
</comment>
<dbReference type="PANTHER" id="PTHR46405:SF3">
    <property type="entry name" value="RING_U-BOX SUPERFAMILY PROTEIN"/>
    <property type="match status" value="1"/>
</dbReference>
<feature type="region of interest" description="Disordered" evidence="1">
    <location>
        <begin position="636"/>
        <end position="666"/>
    </location>
</feature>
<evidence type="ECO:0000313" key="3">
    <source>
        <dbReference type="EMBL" id="KAH9303475.1"/>
    </source>
</evidence>
<feature type="region of interest" description="Disordered" evidence="1">
    <location>
        <begin position="342"/>
        <end position="369"/>
    </location>
</feature>
<feature type="region of interest" description="Disordered" evidence="1">
    <location>
        <begin position="204"/>
        <end position="234"/>
    </location>
</feature>
<evidence type="ECO:0000313" key="4">
    <source>
        <dbReference type="Proteomes" id="UP000824469"/>
    </source>
</evidence>
<feature type="region of interest" description="Disordered" evidence="1">
    <location>
        <begin position="684"/>
        <end position="711"/>
    </location>
</feature>
<organism evidence="3 4">
    <name type="scientific">Taxus chinensis</name>
    <name type="common">Chinese yew</name>
    <name type="synonym">Taxus wallichiana var. chinensis</name>
    <dbReference type="NCBI Taxonomy" id="29808"/>
    <lineage>
        <taxon>Eukaryota</taxon>
        <taxon>Viridiplantae</taxon>
        <taxon>Streptophyta</taxon>
        <taxon>Embryophyta</taxon>
        <taxon>Tracheophyta</taxon>
        <taxon>Spermatophyta</taxon>
        <taxon>Pinopsida</taxon>
        <taxon>Pinidae</taxon>
        <taxon>Conifers II</taxon>
        <taxon>Cupressales</taxon>
        <taxon>Taxaceae</taxon>
        <taxon>Taxus</taxon>
    </lineage>
</organism>
<reference evidence="3 4" key="1">
    <citation type="journal article" date="2021" name="Nat. Plants">
        <title>The Taxus genome provides insights into paclitaxel biosynthesis.</title>
        <authorList>
            <person name="Xiong X."/>
            <person name="Gou J."/>
            <person name="Liao Q."/>
            <person name="Li Y."/>
            <person name="Zhou Q."/>
            <person name="Bi G."/>
            <person name="Li C."/>
            <person name="Du R."/>
            <person name="Wang X."/>
            <person name="Sun T."/>
            <person name="Guo L."/>
            <person name="Liang H."/>
            <person name="Lu P."/>
            <person name="Wu Y."/>
            <person name="Zhang Z."/>
            <person name="Ro D.K."/>
            <person name="Shang Y."/>
            <person name="Huang S."/>
            <person name="Yan J."/>
        </authorList>
    </citation>
    <scope>NUCLEOTIDE SEQUENCE [LARGE SCALE GENOMIC DNA]</scope>
    <source>
        <strain evidence="3">Ta-2019</strain>
    </source>
</reference>
<keyword evidence="4" id="KW-1185">Reference proteome</keyword>
<dbReference type="AlphaFoldDB" id="A0AA38FIC5"/>
<proteinExistence type="predicted"/>
<evidence type="ECO:0000256" key="1">
    <source>
        <dbReference type="SAM" id="MobiDB-lite"/>
    </source>
</evidence>
<dbReference type="Proteomes" id="UP000824469">
    <property type="component" value="Unassembled WGS sequence"/>
</dbReference>
<protein>
    <recommendedName>
        <fullName evidence="2">PIR2-like helical domain-containing protein</fullName>
    </recommendedName>
</protein>
<sequence>MGCSTREKSLRNKRRLRSNNLAVSVRNEEISLDNRRNDGIVAEAASKPMRILDGASGAEKHKDREISFEETEEADWGYCTEEQLEDLLLKSLEFVYNDAVCKIASEGYSEDDALKAVLRSGHYYGSGDLLFNIVKNAMTYLENNTCNCSDEADIVFRDLKQLEEYALTGMVCMLRQLRPQLSKGDAMWCLLMSDLHVGRASTLEIPSLPPPDERTKSNGIGPPPSTVISTPSPIRPSCPSSNFIPIGAISEPCRMCAKRTSGLNIAETDTDIVDTSSSPQNGFTFDAGTSKLPSTGIAQSTLNACVPSSLKFSLLRRNATALLPARLLHDWKSKSDLCSQSDGSNSGGLASTCRPGKVQIQSADSSEKNPIVTQDINDHAENAADSTSVVAAATELSLEIGSPADAGQDQYKEKPRNCPDIVGAILGSLEQMGITEKSDGIDQRNEMMLKLMHQIRDLEMQLKDRTEWAQQRAMQAARKLSKDLAELKTLRMEKDETLRFRKDKQTVEDTTMKRLAEMENALRKVSSQVDRANAAVKRLETENAEVKAEMEASKLSAAESVATCQEVEKREKKSLRRAQTWEKQKSKLQDEINEVKQRTAQIQQQLSLIRDMQQETEEKLKEEEKAKEIAIAKAEEERGAKDAAEASSKRMEEALHRKTEMDFQRHKDDIERLEQELSRLKATAETCQPNTMSNASHAADEDSVKSLKETNAHLLRKLQELQESSRREGNRDRECTVCMNEEVSV</sequence>
<dbReference type="EMBL" id="JAHRHJ020000009">
    <property type="protein sequence ID" value="KAH9303475.1"/>
    <property type="molecule type" value="Genomic_DNA"/>
</dbReference>